<dbReference type="SUPFAM" id="SSF54236">
    <property type="entry name" value="Ubiquitin-like"/>
    <property type="match status" value="1"/>
</dbReference>
<reference evidence="1 2" key="1">
    <citation type="journal article" date="2018" name="New Phytol.">
        <title>Phylogenomics of Endogonaceae and evolution of mycorrhizas within Mucoromycota.</title>
        <authorList>
            <person name="Chang Y."/>
            <person name="Desiro A."/>
            <person name="Na H."/>
            <person name="Sandor L."/>
            <person name="Lipzen A."/>
            <person name="Clum A."/>
            <person name="Barry K."/>
            <person name="Grigoriev I.V."/>
            <person name="Martin F.M."/>
            <person name="Stajich J.E."/>
            <person name="Smith M.E."/>
            <person name="Bonito G."/>
            <person name="Spatafora J.W."/>
        </authorList>
    </citation>
    <scope>NUCLEOTIDE SEQUENCE [LARGE SCALE GENOMIC DNA]</scope>
    <source>
        <strain evidence="1 2">AD002</strain>
    </source>
</reference>
<protein>
    <recommendedName>
        <fullName evidence="3">Ubiquitin-like domain-containing protein</fullName>
    </recommendedName>
</protein>
<evidence type="ECO:0000313" key="2">
    <source>
        <dbReference type="Proteomes" id="UP000274822"/>
    </source>
</evidence>
<keyword evidence="2" id="KW-1185">Reference proteome</keyword>
<gene>
    <name evidence="1" type="ORF">BC938DRAFT_471172</name>
</gene>
<evidence type="ECO:0008006" key="3">
    <source>
        <dbReference type="Google" id="ProtNLM"/>
    </source>
</evidence>
<sequence length="159" mass="18177">MDCYFRFESSVYALIPVSIRIPTWRKQTCASKLRHNNNYKRKIRISTLFNLCLLTTMANNVNYFSNRDNEDAHRTEPETDPENYITITITRLDNTSDTIRIKKKDQLGALLEIISAKHNATQAAYTLKKADGTKIDLNEDDLTMTALGLTTQSVIVMVV</sequence>
<dbReference type="Proteomes" id="UP000274822">
    <property type="component" value="Unassembled WGS sequence"/>
</dbReference>
<accession>A0A433Q8N9</accession>
<dbReference type="AlphaFoldDB" id="A0A433Q8N9"/>
<evidence type="ECO:0000313" key="1">
    <source>
        <dbReference type="EMBL" id="RUS26150.1"/>
    </source>
</evidence>
<organism evidence="1 2">
    <name type="scientific">Jimgerdemannia flammicorona</name>
    <dbReference type="NCBI Taxonomy" id="994334"/>
    <lineage>
        <taxon>Eukaryota</taxon>
        <taxon>Fungi</taxon>
        <taxon>Fungi incertae sedis</taxon>
        <taxon>Mucoromycota</taxon>
        <taxon>Mucoromycotina</taxon>
        <taxon>Endogonomycetes</taxon>
        <taxon>Endogonales</taxon>
        <taxon>Endogonaceae</taxon>
        <taxon>Jimgerdemannia</taxon>
    </lineage>
</organism>
<dbReference type="Gene3D" id="3.10.20.90">
    <property type="entry name" value="Phosphatidylinositol 3-kinase Catalytic Subunit, Chain A, domain 1"/>
    <property type="match status" value="1"/>
</dbReference>
<comment type="caution">
    <text evidence="1">The sequence shown here is derived from an EMBL/GenBank/DDBJ whole genome shotgun (WGS) entry which is preliminary data.</text>
</comment>
<dbReference type="EMBL" id="RBNJ01011153">
    <property type="protein sequence ID" value="RUS26150.1"/>
    <property type="molecule type" value="Genomic_DNA"/>
</dbReference>
<proteinExistence type="predicted"/>
<name>A0A433Q8N9_9FUNG</name>
<dbReference type="InterPro" id="IPR029071">
    <property type="entry name" value="Ubiquitin-like_domsf"/>
</dbReference>